<evidence type="ECO:0000313" key="2">
    <source>
        <dbReference type="Proteomes" id="UP001595615"/>
    </source>
</evidence>
<proteinExistence type="predicted"/>
<keyword evidence="2" id="KW-1185">Reference proteome</keyword>
<dbReference type="EMBL" id="JBHRXV010000010">
    <property type="protein sequence ID" value="MFC3713032.1"/>
    <property type="molecule type" value="Genomic_DNA"/>
</dbReference>
<sequence>MRDEPPPPHPLAGIEAADIVAVTRLTAEGPQVVAGAELTRAAAVIAALKTATPIRGDTVAWGSATLLRATTKDGVLLSLQAKPITGGGAVRVTADPDGDGDPATGGAKAIRNLRLAAYRVAPEALAVLRPAPEPISDIDLNAEYIRQGKR</sequence>
<protein>
    <submittedName>
        <fullName evidence="1">Uncharacterized protein</fullName>
    </submittedName>
</protein>
<dbReference type="Proteomes" id="UP001595615">
    <property type="component" value="Unassembled WGS sequence"/>
</dbReference>
<evidence type="ECO:0000313" key="1">
    <source>
        <dbReference type="EMBL" id="MFC3713032.1"/>
    </source>
</evidence>
<accession>A0ABV7XCR5</accession>
<organism evidence="1 2">
    <name type="scientific">Sphingoaurantiacus capsulatus</name>
    <dbReference type="NCBI Taxonomy" id="1771310"/>
    <lineage>
        <taxon>Bacteria</taxon>
        <taxon>Pseudomonadati</taxon>
        <taxon>Pseudomonadota</taxon>
        <taxon>Alphaproteobacteria</taxon>
        <taxon>Sphingomonadales</taxon>
        <taxon>Sphingosinicellaceae</taxon>
        <taxon>Sphingoaurantiacus</taxon>
    </lineage>
</organism>
<name>A0ABV7XCR5_9SPHN</name>
<reference evidence="2" key="1">
    <citation type="journal article" date="2019" name="Int. J. Syst. Evol. Microbiol.">
        <title>The Global Catalogue of Microorganisms (GCM) 10K type strain sequencing project: providing services to taxonomists for standard genome sequencing and annotation.</title>
        <authorList>
            <consortium name="The Broad Institute Genomics Platform"/>
            <consortium name="The Broad Institute Genome Sequencing Center for Infectious Disease"/>
            <person name="Wu L."/>
            <person name="Ma J."/>
        </authorList>
    </citation>
    <scope>NUCLEOTIDE SEQUENCE [LARGE SCALE GENOMIC DNA]</scope>
    <source>
        <strain evidence="2">KCTC 42644</strain>
    </source>
</reference>
<gene>
    <name evidence="1" type="ORF">ACFOMD_10640</name>
</gene>
<comment type="caution">
    <text evidence="1">The sequence shown here is derived from an EMBL/GenBank/DDBJ whole genome shotgun (WGS) entry which is preliminary data.</text>
</comment>
<dbReference type="RefSeq" id="WP_380861080.1">
    <property type="nucleotide sequence ID" value="NZ_JBHRXV010000010.1"/>
</dbReference>